<protein>
    <submittedName>
        <fullName evidence="1">Uncharacterized protein</fullName>
    </submittedName>
</protein>
<proteinExistence type="predicted"/>
<dbReference type="AlphaFoldDB" id="A0A438G2E1"/>
<sequence>MRLPQVEVAGGMARPLSLAVWFPQEHSNELPLGVTTRHLNDMMKTPFTQHILMYEPLRGYIIPKFIMYDGTYDPFDHLMHYRQMMMLDINNDEVFPTSLQGTALASPVTP</sequence>
<gene>
    <name evidence="1" type="ORF">CK203_065176</name>
</gene>
<dbReference type="EMBL" id="QGNW01000665">
    <property type="protein sequence ID" value="RVW66361.1"/>
    <property type="molecule type" value="Genomic_DNA"/>
</dbReference>
<accession>A0A438G2E1</accession>
<dbReference type="Proteomes" id="UP000288805">
    <property type="component" value="Unassembled WGS sequence"/>
</dbReference>
<evidence type="ECO:0000313" key="2">
    <source>
        <dbReference type="Proteomes" id="UP000288805"/>
    </source>
</evidence>
<comment type="caution">
    <text evidence="1">The sequence shown here is derived from an EMBL/GenBank/DDBJ whole genome shotgun (WGS) entry which is preliminary data.</text>
</comment>
<organism evidence="1 2">
    <name type="scientific">Vitis vinifera</name>
    <name type="common">Grape</name>
    <dbReference type="NCBI Taxonomy" id="29760"/>
    <lineage>
        <taxon>Eukaryota</taxon>
        <taxon>Viridiplantae</taxon>
        <taxon>Streptophyta</taxon>
        <taxon>Embryophyta</taxon>
        <taxon>Tracheophyta</taxon>
        <taxon>Spermatophyta</taxon>
        <taxon>Magnoliopsida</taxon>
        <taxon>eudicotyledons</taxon>
        <taxon>Gunneridae</taxon>
        <taxon>Pentapetalae</taxon>
        <taxon>rosids</taxon>
        <taxon>Vitales</taxon>
        <taxon>Vitaceae</taxon>
        <taxon>Viteae</taxon>
        <taxon>Vitis</taxon>
    </lineage>
</organism>
<name>A0A438G2E1_VITVI</name>
<evidence type="ECO:0000313" key="1">
    <source>
        <dbReference type="EMBL" id="RVW66361.1"/>
    </source>
</evidence>
<reference evidence="1 2" key="1">
    <citation type="journal article" date="2018" name="PLoS Genet.">
        <title>Population sequencing reveals clonal diversity and ancestral inbreeding in the grapevine cultivar Chardonnay.</title>
        <authorList>
            <person name="Roach M.J."/>
            <person name="Johnson D.L."/>
            <person name="Bohlmann J."/>
            <person name="van Vuuren H.J."/>
            <person name="Jones S.J."/>
            <person name="Pretorius I.S."/>
            <person name="Schmidt S.A."/>
            <person name="Borneman A.R."/>
        </authorList>
    </citation>
    <scope>NUCLEOTIDE SEQUENCE [LARGE SCALE GENOMIC DNA]</scope>
    <source>
        <strain evidence="2">cv. Chardonnay</strain>
        <tissue evidence="1">Leaf</tissue>
    </source>
</reference>